<proteinExistence type="predicted"/>
<gene>
    <name evidence="2" type="ORF">AFA91_05695</name>
</gene>
<dbReference type="EMBL" id="CP012150">
    <property type="protein sequence ID" value="AKS31461.1"/>
    <property type="molecule type" value="Genomic_DNA"/>
</dbReference>
<dbReference type="RefSeq" id="WP_049743868.1">
    <property type="nucleotide sequence ID" value="NZ_CP012150.1"/>
</dbReference>
<sequence length="150" mass="16493">MNTVLYLSASGATYETDAYTPADITRLVRGHGLHSLSSSDLQFDFWFSPVLTGCQRRVNHVATELLLATTGFTPKDVPMLRGAVVVATHDGDGDLDGLSWQQLDALVARHRAVSKRDRKALRRRIARDARRHPVMDPAITPQAGRPHAPA</sequence>
<evidence type="ECO:0000313" key="2">
    <source>
        <dbReference type="EMBL" id="AKS31461.1"/>
    </source>
</evidence>
<dbReference type="PATRIC" id="fig|134601.6.peg.1181"/>
<reference evidence="2 3" key="1">
    <citation type="submission" date="2015-07" db="EMBL/GenBank/DDBJ databases">
        <title>Complete genome sequence of Mycobacterium goodii X7B, a facultative thermophilic biodesulfurizing bacterium.</title>
        <authorList>
            <person name="Yu B."/>
            <person name="Li F."/>
            <person name="Xu P."/>
        </authorList>
    </citation>
    <scope>NUCLEOTIDE SEQUENCE [LARGE SCALE GENOMIC DNA]</scope>
    <source>
        <strain evidence="2 3">X7B</strain>
    </source>
</reference>
<feature type="region of interest" description="Disordered" evidence="1">
    <location>
        <begin position="118"/>
        <end position="150"/>
    </location>
</feature>
<dbReference type="OrthoDB" id="4625161at2"/>
<dbReference type="KEGG" id="mgo:AFA91_05695"/>
<evidence type="ECO:0000313" key="3">
    <source>
        <dbReference type="Proteomes" id="UP000062255"/>
    </source>
</evidence>
<name>A0A0K0X1Z8_MYCGD</name>
<dbReference type="Proteomes" id="UP000062255">
    <property type="component" value="Chromosome"/>
</dbReference>
<accession>A0A0K0X1Z8</accession>
<dbReference type="AlphaFoldDB" id="A0A0K0X1Z8"/>
<dbReference type="STRING" id="134601.AFA91_05695"/>
<protein>
    <submittedName>
        <fullName evidence="2">Uncharacterized protein</fullName>
    </submittedName>
</protein>
<organism evidence="2 3">
    <name type="scientific">Mycolicibacterium goodii</name>
    <name type="common">Mycobacterium goodii</name>
    <dbReference type="NCBI Taxonomy" id="134601"/>
    <lineage>
        <taxon>Bacteria</taxon>
        <taxon>Bacillati</taxon>
        <taxon>Actinomycetota</taxon>
        <taxon>Actinomycetes</taxon>
        <taxon>Mycobacteriales</taxon>
        <taxon>Mycobacteriaceae</taxon>
        <taxon>Mycolicibacterium</taxon>
    </lineage>
</organism>
<evidence type="ECO:0000256" key="1">
    <source>
        <dbReference type="SAM" id="MobiDB-lite"/>
    </source>
</evidence>